<protein>
    <submittedName>
        <fullName evidence="2">Uncharacterized protein</fullName>
    </submittedName>
</protein>
<dbReference type="RefSeq" id="XP_023632255.1">
    <property type="nucleotide sequence ID" value="XM_023776487.1"/>
</dbReference>
<sequence length="451" mass="49323">MASASASQGVDASAHISNPYMAFTMSLQLAYHQASLAPDPKASRPRAYHTRAPVAPPPPMPARRKPAAPRAPSCAKKSDPSAHQLPDLPTAVACDATQKRLSTEAQLIQDRARKSRNDRLSNLSDRESLLCLEAFPLHITCRPSLSEASDSPKRYTPPILPKYFPPPPPRKSASPRVGRNGQQTVQPPISIGEPLKAIREDGNSFSDDSDVSEDDVFFEKRGLQVGHRLPVEGISLFAHLQDIRVKEARGSRSSFSGSSSMPGELSDGNTIRSVGDIDEDPASAQYQSVVDDEYEDWEHVEQSAILTRRIAESEMWDDQVGATSASVEDEVDQHITSLSGGILSGSRYQSTCGGGEETGEGDELDEDDDGGDELDKAWKLHLTIAYPFLPGTMPQEEQDDDADPNHQILFRSQDGSEEVAIERDENEEDADGWLEVDVSRLPPDESFSDDY</sequence>
<feature type="compositionally biased region" description="Acidic residues" evidence="1">
    <location>
        <begin position="357"/>
        <end position="372"/>
    </location>
</feature>
<name>A0A2D3VJ96_9PEZI</name>
<organism evidence="2 3">
    <name type="scientific">Ramularia collo-cygni</name>
    <dbReference type="NCBI Taxonomy" id="112498"/>
    <lineage>
        <taxon>Eukaryota</taxon>
        <taxon>Fungi</taxon>
        <taxon>Dikarya</taxon>
        <taxon>Ascomycota</taxon>
        <taxon>Pezizomycotina</taxon>
        <taxon>Dothideomycetes</taxon>
        <taxon>Dothideomycetidae</taxon>
        <taxon>Mycosphaerellales</taxon>
        <taxon>Mycosphaerellaceae</taxon>
        <taxon>Ramularia</taxon>
    </lineage>
</organism>
<feature type="compositionally biased region" description="Pro residues" evidence="1">
    <location>
        <begin position="158"/>
        <end position="170"/>
    </location>
</feature>
<evidence type="ECO:0000256" key="1">
    <source>
        <dbReference type="SAM" id="MobiDB-lite"/>
    </source>
</evidence>
<feature type="compositionally biased region" description="Low complexity" evidence="1">
    <location>
        <begin position="251"/>
        <end position="260"/>
    </location>
</feature>
<dbReference type="EMBL" id="FJUY01000028">
    <property type="protein sequence ID" value="CZT25532.1"/>
    <property type="molecule type" value="Genomic_DNA"/>
</dbReference>
<feature type="region of interest" description="Disordered" evidence="1">
    <location>
        <begin position="248"/>
        <end position="277"/>
    </location>
</feature>
<evidence type="ECO:0000313" key="2">
    <source>
        <dbReference type="EMBL" id="CZT25532.1"/>
    </source>
</evidence>
<evidence type="ECO:0000313" key="3">
    <source>
        <dbReference type="Proteomes" id="UP000225277"/>
    </source>
</evidence>
<gene>
    <name evidence="2" type="ORF">RCC_11265</name>
</gene>
<dbReference type="GeneID" id="35606291"/>
<keyword evidence="3" id="KW-1185">Reference proteome</keyword>
<feature type="region of interest" description="Disordered" evidence="1">
    <location>
        <begin position="36"/>
        <end position="87"/>
    </location>
</feature>
<feature type="region of interest" description="Disordered" evidence="1">
    <location>
        <begin position="389"/>
        <end position="451"/>
    </location>
</feature>
<feature type="compositionally biased region" description="Acidic residues" evidence="1">
    <location>
        <begin position="415"/>
        <end position="434"/>
    </location>
</feature>
<feature type="region of interest" description="Disordered" evidence="1">
    <location>
        <begin position="338"/>
        <end position="374"/>
    </location>
</feature>
<reference evidence="2 3" key="1">
    <citation type="submission" date="2016-03" db="EMBL/GenBank/DDBJ databases">
        <authorList>
            <person name="Ploux O."/>
        </authorList>
    </citation>
    <scope>NUCLEOTIDE SEQUENCE [LARGE SCALE GENOMIC DNA]</scope>
    <source>
        <strain evidence="2 3">URUG2</strain>
    </source>
</reference>
<dbReference type="AlphaFoldDB" id="A0A2D3VJ96"/>
<proteinExistence type="predicted"/>
<dbReference type="Proteomes" id="UP000225277">
    <property type="component" value="Unassembled WGS sequence"/>
</dbReference>
<feature type="region of interest" description="Disordered" evidence="1">
    <location>
        <begin position="143"/>
        <end position="194"/>
    </location>
</feature>
<accession>A0A2D3VJ96</accession>